<gene>
    <name evidence="1" type="ORF">RM844_30165</name>
</gene>
<name>A0ABU2K0L7_9ACTN</name>
<proteinExistence type="predicted"/>
<reference evidence="2" key="1">
    <citation type="submission" date="2023-07" db="EMBL/GenBank/DDBJ databases">
        <title>30 novel species of actinomycetes from the DSMZ collection.</title>
        <authorList>
            <person name="Nouioui I."/>
        </authorList>
    </citation>
    <scope>NUCLEOTIDE SEQUENCE [LARGE SCALE GENOMIC DNA]</scope>
    <source>
        <strain evidence="2">DSM 44915</strain>
    </source>
</reference>
<keyword evidence="2" id="KW-1185">Reference proteome</keyword>
<dbReference type="EMBL" id="JAVREO010000029">
    <property type="protein sequence ID" value="MDT0270546.1"/>
    <property type="molecule type" value="Genomic_DNA"/>
</dbReference>
<accession>A0ABU2K0L7</accession>
<evidence type="ECO:0000313" key="2">
    <source>
        <dbReference type="Proteomes" id="UP001183410"/>
    </source>
</evidence>
<dbReference type="Proteomes" id="UP001183410">
    <property type="component" value="Unassembled WGS sequence"/>
</dbReference>
<sequence>MHESERVTLAMPVGWLDGTVSARIAVDDDFVERPEVQLSVDGSGMSLSRDEAVAQLAALRVFADRFERLIAVLPQS</sequence>
<protein>
    <submittedName>
        <fullName evidence="1">Uncharacterized protein</fullName>
    </submittedName>
</protein>
<organism evidence="1 2">
    <name type="scientific">Streptomyces chisholmiae</name>
    <dbReference type="NCBI Taxonomy" id="3075540"/>
    <lineage>
        <taxon>Bacteria</taxon>
        <taxon>Bacillati</taxon>
        <taxon>Actinomycetota</taxon>
        <taxon>Actinomycetes</taxon>
        <taxon>Kitasatosporales</taxon>
        <taxon>Streptomycetaceae</taxon>
        <taxon>Streptomyces</taxon>
    </lineage>
</organism>
<evidence type="ECO:0000313" key="1">
    <source>
        <dbReference type="EMBL" id="MDT0270546.1"/>
    </source>
</evidence>
<comment type="caution">
    <text evidence="1">The sequence shown here is derived from an EMBL/GenBank/DDBJ whole genome shotgun (WGS) entry which is preliminary data.</text>
</comment>